<organism evidence="2">
    <name type="scientific">Soboliphyme baturini</name>
    <dbReference type="NCBI Taxonomy" id="241478"/>
    <lineage>
        <taxon>Eukaryota</taxon>
        <taxon>Metazoa</taxon>
        <taxon>Ecdysozoa</taxon>
        <taxon>Nematoda</taxon>
        <taxon>Enoplea</taxon>
        <taxon>Dorylaimia</taxon>
        <taxon>Dioctophymatida</taxon>
        <taxon>Dioctophymatoidea</taxon>
        <taxon>Soboliphymatidae</taxon>
        <taxon>Soboliphyme</taxon>
    </lineage>
</organism>
<accession>A0A183J0S4</accession>
<dbReference type="PANTHER" id="PTHR11215">
    <property type="entry name" value="METAL DEPENDENT HYDROLASE - RELATED"/>
    <property type="match status" value="1"/>
</dbReference>
<dbReference type="GO" id="GO:0005634">
    <property type="term" value="C:nucleus"/>
    <property type="evidence" value="ECO:0007669"/>
    <property type="project" value="TreeGrafter"/>
</dbReference>
<dbReference type="AlphaFoldDB" id="A0A183J0S4"/>
<protein>
    <submittedName>
        <fullName evidence="2">Macro domain-containing protein</fullName>
    </submittedName>
</protein>
<dbReference type="Pfam" id="PF03690">
    <property type="entry name" value="MYG1_exonuc"/>
    <property type="match status" value="1"/>
</dbReference>
<proteinExistence type="inferred from homology"/>
<comment type="similarity">
    <text evidence="1">Belongs to the MYG1 family.</text>
</comment>
<name>A0A183J0S4_9BILA</name>
<dbReference type="PANTHER" id="PTHR11215:SF1">
    <property type="entry name" value="MYG1 EXONUCLEASE"/>
    <property type="match status" value="1"/>
</dbReference>
<dbReference type="InterPro" id="IPR003226">
    <property type="entry name" value="MYG1_exonuclease"/>
</dbReference>
<evidence type="ECO:0000256" key="1">
    <source>
        <dbReference type="ARBA" id="ARBA00010105"/>
    </source>
</evidence>
<dbReference type="WBParaSite" id="SBAD_0000981801-mRNA-1">
    <property type="protein sequence ID" value="SBAD_0000981801-mRNA-1"/>
    <property type="gene ID" value="SBAD_0000981801"/>
</dbReference>
<sequence>LYVQVDPSGEVIEFNSGGCPWREHLFELEKELQVKPINYVLFPSYDRKSWMIVCVPARPTGFALRLGLPVAWRGLRDRELSTMTGIDSCVFCHANGFCGSNARKEGALDMVRVALRQPREADSQTTSTGDA</sequence>
<evidence type="ECO:0000313" key="2">
    <source>
        <dbReference type="WBParaSite" id="SBAD_0000981801-mRNA-1"/>
    </source>
</evidence>
<reference evidence="2" key="1">
    <citation type="submission" date="2016-06" db="UniProtKB">
        <authorList>
            <consortium name="WormBaseParasite"/>
        </authorList>
    </citation>
    <scope>IDENTIFICATION</scope>
</reference>
<dbReference type="GO" id="GO:0005737">
    <property type="term" value="C:cytoplasm"/>
    <property type="evidence" value="ECO:0007669"/>
    <property type="project" value="TreeGrafter"/>
</dbReference>